<feature type="compositionally biased region" description="Basic and acidic residues" evidence="1">
    <location>
        <begin position="127"/>
        <end position="141"/>
    </location>
</feature>
<dbReference type="Pfam" id="PF13646">
    <property type="entry name" value="HEAT_2"/>
    <property type="match status" value="1"/>
</dbReference>
<sequence length="149" mass="15478">MVTMRDVRRRLDAEEVDYAEAAELGPDALPHLAELAAGADTMLASKAVYLASVIGGDGSAAIVSAAAGRGDPVLRVAAAAALRNLAVDDFERVGETLLDDEDPGVRKVAIGSVAAADSPALTARVRRAAEEDPEDYVRDTAARLLPPTQ</sequence>
<reference evidence="2" key="1">
    <citation type="journal article" date="2014" name="Int. J. Syst. Evol. Microbiol.">
        <title>Complete genome sequence of Corynebacterium casei LMG S-19264T (=DSM 44701T), isolated from a smear-ripened cheese.</title>
        <authorList>
            <consortium name="US DOE Joint Genome Institute (JGI-PGF)"/>
            <person name="Walter F."/>
            <person name="Albersmeier A."/>
            <person name="Kalinowski J."/>
            <person name="Ruckert C."/>
        </authorList>
    </citation>
    <scope>NUCLEOTIDE SEQUENCE</scope>
    <source>
        <strain evidence="2">JCM 3276</strain>
    </source>
</reference>
<proteinExistence type="predicted"/>
<reference evidence="2" key="2">
    <citation type="submission" date="2020-09" db="EMBL/GenBank/DDBJ databases">
        <authorList>
            <person name="Sun Q."/>
            <person name="Ohkuma M."/>
        </authorList>
    </citation>
    <scope>NUCLEOTIDE SEQUENCE</scope>
    <source>
        <strain evidence="2">JCM 3276</strain>
    </source>
</reference>
<feature type="region of interest" description="Disordered" evidence="1">
    <location>
        <begin position="126"/>
        <end position="149"/>
    </location>
</feature>
<organism evidence="2 3">
    <name type="scientific">Actinokineospora fastidiosa</name>
    <dbReference type="NCBI Taxonomy" id="1816"/>
    <lineage>
        <taxon>Bacteria</taxon>
        <taxon>Bacillati</taxon>
        <taxon>Actinomycetota</taxon>
        <taxon>Actinomycetes</taxon>
        <taxon>Pseudonocardiales</taxon>
        <taxon>Pseudonocardiaceae</taxon>
        <taxon>Actinokineospora</taxon>
    </lineage>
</organism>
<protein>
    <recommendedName>
        <fullName evidence="4">HEAT repeat domain-containing protein</fullName>
    </recommendedName>
</protein>
<dbReference type="Proteomes" id="UP000660680">
    <property type="component" value="Unassembled WGS sequence"/>
</dbReference>
<dbReference type="InterPro" id="IPR011989">
    <property type="entry name" value="ARM-like"/>
</dbReference>
<dbReference type="AlphaFoldDB" id="A0A918GJI6"/>
<evidence type="ECO:0008006" key="4">
    <source>
        <dbReference type="Google" id="ProtNLM"/>
    </source>
</evidence>
<evidence type="ECO:0000256" key="1">
    <source>
        <dbReference type="SAM" id="MobiDB-lite"/>
    </source>
</evidence>
<dbReference type="RefSeq" id="WP_189212066.1">
    <property type="nucleotide sequence ID" value="NZ_BMRB01000003.1"/>
</dbReference>
<dbReference type="SUPFAM" id="SSF48371">
    <property type="entry name" value="ARM repeat"/>
    <property type="match status" value="1"/>
</dbReference>
<dbReference type="Gene3D" id="1.25.10.10">
    <property type="entry name" value="Leucine-rich Repeat Variant"/>
    <property type="match status" value="1"/>
</dbReference>
<evidence type="ECO:0000313" key="3">
    <source>
        <dbReference type="Proteomes" id="UP000660680"/>
    </source>
</evidence>
<comment type="caution">
    <text evidence="2">The sequence shown here is derived from an EMBL/GenBank/DDBJ whole genome shotgun (WGS) entry which is preliminary data.</text>
</comment>
<gene>
    <name evidence="2" type="ORF">GCM10010171_40200</name>
</gene>
<dbReference type="EMBL" id="BMRB01000003">
    <property type="protein sequence ID" value="GGS41489.1"/>
    <property type="molecule type" value="Genomic_DNA"/>
</dbReference>
<evidence type="ECO:0000313" key="2">
    <source>
        <dbReference type="EMBL" id="GGS41489.1"/>
    </source>
</evidence>
<accession>A0A918GJI6</accession>
<keyword evidence="3" id="KW-1185">Reference proteome</keyword>
<name>A0A918GJI6_9PSEU</name>
<dbReference type="InterPro" id="IPR016024">
    <property type="entry name" value="ARM-type_fold"/>
</dbReference>